<keyword evidence="3" id="KW-0687">Ribonucleoprotein</keyword>
<reference evidence="6 7" key="1">
    <citation type="journal article" date="2018" name="Mol. Biol. Evol.">
        <title>Broad Genomic Sampling Reveals a Smut Pathogenic Ancestry of the Fungal Clade Ustilaginomycotina.</title>
        <authorList>
            <person name="Kijpornyongpan T."/>
            <person name="Mondo S.J."/>
            <person name="Barry K."/>
            <person name="Sandor L."/>
            <person name="Lee J."/>
            <person name="Lipzen A."/>
            <person name="Pangilinan J."/>
            <person name="LaButti K."/>
            <person name="Hainaut M."/>
            <person name="Henrissat B."/>
            <person name="Grigoriev I.V."/>
            <person name="Spatafora J.W."/>
            <person name="Aime M.C."/>
        </authorList>
    </citation>
    <scope>NUCLEOTIDE SEQUENCE [LARGE SCALE GENOMIC DNA]</scope>
    <source>
        <strain evidence="6 7">MCA 4718</strain>
    </source>
</reference>
<dbReference type="STRING" id="1684307.A0A316U446"/>
<evidence type="ECO:0000256" key="4">
    <source>
        <dbReference type="SAM" id="MobiDB-lite"/>
    </source>
</evidence>
<dbReference type="GO" id="GO:0005762">
    <property type="term" value="C:mitochondrial large ribosomal subunit"/>
    <property type="evidence" value="ECO:0007669"/>
    <property type="project" value="TreeGrafter"/>
</dbReference>
<evidence type="ECO:0000256" key="3">
    <source>
        <dbReference type="ARBA" id="ARBA00023274"/>
    </source>
</evidence>
<evidence type="ECO:0000259" key="5">
    <source>
        <dbReference type="Pfam" id="PF00347"/>
    </source>
</evidence>
<dbReference type="OrthoDB" id="540873at2759"/>
<feature type="compositionally biased region" description="Low complexity" evidence="4">
    <location>
        <begin position="111"/>
        <end position="123"/>
    </location>
</feature>
<dbReference type="EMBL" id="KZ819332">
    <property type="protein sequence ID" value="PWN19231.1"/>
    <property type="molecule type" value="Genomic_DNA"/>
</dbReference>
<dbReference type="GO" id="GO:0019843">
    <property type="term" value="F:rRNA binding"/>
    <property type="evidence" value="ECO:0007669"/>
    <property type="project" value="InterPro"/>
</dbReference>
<proteinExistence type="inferred from homology"/>
<dbReference type="SUPFAM" id="SSF56053">
    <property type="entry name" value="Ribosomal protein L6"/>
    <property type="match status" value="1"/>
</dbReference>
<feature type="domain" description="Large ribosomal subunit protein uL6 alpha-beta" evidence="5">
    <location>
        <begin position="234"/>
        <end position="295"/>
    </location>
</feature>
<dbReference type="PANTHER" id="PTHR11655:SF14">
    <property type="entry name" value="LARGE RIBOSOMAL SUBUNIT PROTEIN UL6M"/>
    <property type="match status" value="1"/>
</dbReference>
<sequence length="310" mass="33015">MSLPLLNRGASHLSRSSPIASTSRLTLTSPCSSPNQQQCRNSHIGSAPIYLSPNTTLTVQPYPPHPNPARPLSPALQTARSVLVKGPLGECLVPLHKGVDVSRVAPVAQGSTPSSSAATPSESEPARYDVVIQSSSSVRAKKLVSFWGMTRALLQNAVEGVSEGHSLALRLVGVGYRAAVEADPTPRLSKLQAALQVPGARTFFTSKEQETAYRLLAQREDAMQGGAGGTDKQQRLVLRLGYSHPISMPVPKGLTVATPQPTRIVVKGVDKEAVGLFASQIRAWRPPEPYKGKGVFVGGETIKLKSPRKK</sequence>
<evidence type="ECO:0000256" key="1">
    <source>
        <dbReference type="ARBA" id="ARBA00009356"/>
    </source>
</evidence>
<dbReference type="Gene3D" id="3.90.930.12">
    <property type="entry name" value="Ribosomal protein L6, alpha-beta domain"/>
    <property type="match status" value="2"/>
</dbReference>
<accession>A0A316U446</accession>
<feature type="compositionally biased region" description="Polar residues" evidence="4">
    <location>
        <begin position="13"/>
        <end position="40"/>
    </location>
</feature>
<dbReference type="RefSeq" id="XP_025346391.1">
    <property type="nucleotide sequence ID" value="XM_025495078.1"/>
</dbReference>
<keyword evidence="2" id="KW-0689">Ribosomal protein</keyword>
<organism evidence="6 7">
    <name type="scientific">Pseudomicrostroma glucosiphilum</name>
    <dbReference type="NCBI Taxonomy" id="1684307"/>
    <lineage>
        <taxon>Eukaryota</taxon>
        <taxon>Fungi</taxon>
        <taxon>Dikarya</taxon>
        <taxon>Basidiomycota</taxon>
        <taxon>Ustilaginomycotina</taxon>
        <taxon>Exobasidiomycetes</taxon>
        <taxon>Microstromatales</taxon>
        <taxon>Microstromatales incertae sedis</taxon>
        <taxon>Pseudomicrostroma</taxon>
    </lineage>
</organism>
<comment type="similarity">
    <text evidence="1">Belongs to the universal ribosomal protein uL6 family.</text>
</comment>
<dbReference type="InterPro" id="IPR020040">
    <property type="entry name" value="Ribosomal_uL6_a/b-dom"/>
</dbReference>
<dbReference type="Proteomes" id="UP000245942">
    <property type="component" value="Unassembled WGS sequence"/>
</dbReference>
<dbReference type="Pfam" id="PF00347">
    <property type="entry name" value="Ribosomal_L6"/>
    <property type="match status" value="1"/>
</dbReference>
<name>A0A316U446_9BASI</name>
<evidence type="ECO:0000313" key="7">
    <source>
        <dbReference type="Proteomes" id="UP000245942"/>
    </source>
</evidence>
<dbReference type="AlphaFoldDB" id="A0A316U446"/>
<protein>
    <recommendedName>
        <fullName evidence="5">Large ribosomal subunit protein uL6 alpha-beta domain-containing protein</fullName>
    </recommendedName>
</protein>
<evidence type="ECO:0000313" key="6">
    <source>
        <dbReference type="EMBL" id="PWN19231.1"/>
    </source>
</evidence>
<gene>
    <name evidence="6" type="ORF">BCV69DRAFT_313975</name>
</gene>
<feature type="region of interest" description="Disordered" evidence="4">
    <location>
        <begin position="106"/>
        <end position="125"/>
    </location>
</feature>
<dbReference type="PANTHER" id="PTHR11655">
    <property type="entry name" value="60S/50S RIBOSOMAL PROTEIN L6/L9"/>
    <property type="match status" value="1"/>
</dbReference>
<evidence type="ECO:0000256" key="2">
    <source>
        <dbReference type="ARBA" id="ARBA00022980"/>
    </source>
</evidence>
<dbReference type="GeneID" id="37016812"/>
<dbReference type="GO" id="GO:0006412">
    <property type="term" value="P:translation"/>
    <property type="evidence" value="ECO:0007669"/>
    <property type="project" value="InterPro"/>
</dbReference>
<dbReference type="PROSITE" id="PS00525">
    <property type="entry name" value="RIBOSOMAL_L6_1"/>
    <property type="match status" value="1"/>
</dbReference>
<feature type="region of interest" description="Disordered" evidence="4">
    <location>
        <begin position="1"/>
        <end position="40"/>
    </location>
</feature>
<dbReference type="InterPro" id="IPR000702">
    <property type="entry name" value="Ribosomal_uL6-like"/>
</dbReference>
<dbReference type="InterPro" id="IPR002358">
    <property type="entry name" value="Ribosomal_uL6_CS"/>
</dbReference>
<dbReference type="GO" id="GO:0003735">
    <property type="term" value="F:structural constituent of ribosome"/>
    <property type="evidence" value="ECO:0007669"/>
    <property type="project" value="InterPro"/>
</dbReference>
<keyword evidence="7" id="KW-1185">Reference proteome</keyword>
<dbReference type="InterPro" id="IPR036789">
    <property type="entry name" value="Ribosomal_uL6-like_a/b-dom_sf"/>
</dbReference>